<reference evidence="3" key="1">
    <citation type="journal article" date="2017" name="Genome Biol.">
        <title>Comparative genomics reveals high biological diversity and specific adaptations in the industrially and medically important fungal genus Aspergillus.</title>
        <authorList>
            <person name="de Vries R.P."/>
            <person name="Riley R."/>
            <person name="Wiebenga A."/>
            <person name="Aguilar-Osorio G."/>
            <person name="Amillis S."/>
            <person name="Uchima C.A."/>
            <person name="Anderluh G."/>
            <person name="Asadollahi M."/>
            <person name="Askin M."/>
            <person name="Barry K."/>
            <person name="Battaglia E."/>
            <person name="Bayram O."/>
            <person name="Benocci T."/>
            <person name="Braus-Stromeyer S.A."/>
            <person name="Caldana C."/>
            <person name="Canovas D."/>
            <person name="Cerqueira G.C."/>
            <person name="Chen F."/>
            <person name="Chen W."/>
            <person name="Choi C."/>
            <person name="Clum A."/>
            <person name="Dos Santos R.A."/>
            <person name="Damasio A.R."/>
            <person name="Diallinas G."/>
            <person name="Emri T."/>
            <person name="Fekete E."/>
            <person name="Flipphi M."/>
            <person name="Freyberg S."/>
            <person name="Gallo A."/>
            <person name="Gournas C."/>
            <person name="Habgood R."/>
            <person name="Hainaut M."/>
            <person name="Harispe M.L."/>
            <person name="Henrissat B."/>
            <person name="Hilden K.S."/>
            <person name="Hope R."/>
            <person name="Hossain A."/>
            <person name="Karabika E."/>
            <person name="Karaffa L."/>
            <person name="Karanyi Z."/>
            <person name="Krasevec N."/>
            <person name="Kuo A."/>
            <person name="Kusch H."/>
            <person name="LaButti K."/>
            <person name="Lagendijk E.L."/>
            <person name="Lapidus A."/>
            <person name="Levasseur A."/>
            <person name="Lindquist E."/>
            <person name="Lipzen A."/>
            <person name="Logrieco A.F."/>
            <person name="MacCabe A."/>
            <person name="Maekelae M.R."/>
            <person name="Malavazi I."/>
            <person name="Melin P."/>
            <person name="Meyer V."/>
            <person name="Mielnichuk N."/>
            <person name="Miskei M."/>
            <person name="Molnar A.P."/>
            <person name="Mule G."/>
            <person name="Ngan C.Y."/>
            <person name="Orejas M."/>
            <person name="Orosz E."/>
            <person name="Ouedraogo J.P."/>
            <person name="Overkamp K.M."/>
            <person name="Park H.-S."/>
            <person name="Perrone G."/>
            <person name="Piumi F."/>
            <person name="Punt P.J."/>
            <person name="Ram A.F."/>
            <person name="Ramon A."/>
            <person name="Rauscher S."/>
            <person name="Record E."/>
            <person name="Riano-Pachon D.M."/>
            <person name="Robert V."/>
            <person name="Roehrig J."/>
            <person name="Ruller R."/>
            <person name="Salamov A."/>
            <person name="Salih N.S."/>
            <person name="Samson R.A."/>
            <person name="Sandor E."/>
            <person name="Sanguinetti M."/>
            <person name="Schuetze T."/>
            <person name="Sepcic K."/>
            <person name="Shelest E."/>
            <person name="Sherlock G."/>
            <person name="Sophianopoulou V."/>
            <person name="Squina F.M."/>
            <person name="Sun H."/>
            <person name="Susca A."/>
            <person name="Todd R.B."/>
            <person name="Tsang A."/>
            <person name="Unkles S.E."/>
            <person name="van de Wiele N."/>
            <person name="van Rossen-Uffink D."/>
            <person name="Oliveira J.V."/>
            <person name="Vesth T.C."/>
            <person name="Visser J."/>
            <person name="Yu J.-H."/>
            <person name="Zhou M."/>
            <person name="Andersen M.R."/>
            <person name="Archer D.B."/>
            <person name="Baker S.E."/>
            <person name="Benoit I."/>
            <person name="Brakhage A.A."/>
            <person name="Braus G.H."/>
            <person name="Fischer R."/>
            <person name="Frisvad J.C."/>
            <person name="Goldman G.H."/>
            <person name="Houbraken J."/>
            <person name="Oakley B."/>
            <person name="Pocsi I."/>
            <person name="Scazzocchio C."/>
            <person name="Seiboth B."/>
            <person name="vanKuyk P.A."/>
            <person name="Wortman J."/>
            <person name="Dyer P.S."/>
            <person name="Grigoriev I.V."/>
        </authorList>
    </citation>
    <scope>NUCLEOTIDE SEQUENCE [LARGE SCALE GENOMIC DNA]</scope>
    <source>
        <strain evidence="3">CBS 516.65</strain>
    </source>
</reference>
<dbReference type="Proteomes" id="UP000184300">
    <property type="component" value="Unassembled WGS sequence"/>
</dbReference>
<dbReference type="VEuPathDB" id="FungiDB:ASPGLDRAFT_576402"/>
<evidence type="ECO:0000313" key="3">
    <source>
        <dbReference type="Proteomes" id="UP000184300"/>
    </source>
</evidence>
<dbReference type="EMBL" id="KV878903">
    <property type="protein sequence ID" value="OJJ82161.1"/>
    <property type="molecule type" value="Genomic_DNA"/>
</dbReference>
<dbReference type="RefSeq" id="XP_022398859.1">
    <property type="nucleotide sequence ID" value="XM_022548267.1"/>
</dbReference>
<feature type="compositionally biased region" description="Acidic residues" evidence="1">
    <location>
        <begin position="391"/>
        <end position="426"/>
    </location>
</feature>
<name>A0A1L9VDY5_ASPGL</name>
<dbReference type="STRING" id="1160497.A0A1L9VDY5"/>
<evidence type="ECO:0000313" key="2">
    <source>
        <dbReference type="EMBL" id="OJJ82161.1"/>
    </source>
</evidence>
<feature type="region of interest" description="Disordered" evidence="1">
    <location>
        <begin position="386"/>
        <end position="485"/>
    </location>
</feature>
<evidence type="ECO:0000256" key="1">
    <source>
        <dbReference type="SAM" id="MobiDB-lite"/>
    </source>
</evidence>
<dbReference type="OrthoDB" id="3938867at2759"/>
<feature type="compositionally biased region" description="Acidic residues" evidence="1">
    <location>
        <begin position="451"/>
        <end position="477"/>
    </location>
</feature>
<dbReference type="AlphaFoldDB" id="A0A1L9VDY5"/>
<dbReference type="GeneID" id="34464528"/>
<keyword evidence="3" id="KW-1185">Reference proteome</keyword>
<sequence>MGTRGHLFVRCRGRWFIYYNQFDSYLEGLGDAIVKRIPTDPEEYHKWLESMREIYTRLALQFEEHHLPVAVEVGQEDAEVSKEEVYSKCYLAIDDRLERAPMLTMSIDHMNDLFIEYTYTVDLDREIFSVDDGAHFKLSNVPHGREWIKYVGQNSRECRVLKRGTPKEIAASVEWKPDIERKPRTLPDGFNIKTVTPKNSVASVSAPCQHIWMNAFDRIRATYSYLLTRYISSWAPEEFSFREMAFAILSLATGEVSFECPEVLDRRKKEEGYFLIPDAKLRPPQQKLLPRFLEESHIPGVEPGSAPKKTTFWLNNVLVYLTACLNSVEIQEVSVVEVVKAGLDQGLNDFSAMVFSILHAVLVQVKVEKDGTVNVIRSPSLPLFWKYDKEDGQDDGQDDDKGDDKGDDQDEDIDEENGDDNDDNQEDDNRQGEDIHNNDDGQENDGRQDENDHEDDWDDDSQADGDEADQDNDIQDDEGGKPPYEHSNFIALIHFFNAAESQKLTGTKSSIFPNEVLSIIMQFSDVHTYHTLAKVSSYCRKVAYTNFRLNNDYAVVGKGDRYGLLLLKDLQTGAKIKSSFSQKGRHVLSQLGLMDSDDDEPNDKELCMSPMIGIADVKRTSIMDRIKLTFSSIGPKDPFSKKSEYPEQTEFYWTTDPRVNKAERVLEIQDYEYSGSVEEAWGRYLSEMVKGSNSFMVAVGAATFRCLLRPGYRELKLDGLLFKNGLRAFVRRPRDDSPKEWEMSLEYATSALALVEATGDNRRNPPDELRGCFAIVAFGTRYKLFYYVHYDPNPSPPLEPATNNSYSKQIAAKVTDPVSGNRLIQLIPGDEPMDLRNSKGWDKLAHWLGLISGSSLGKDQVYDLISDKYVSTPKKSPE</sequence>
<proteinExistence type="predicted"/>
<organism evidence="2 3">
    <name type="scientific">Aspergillus glaucus CBS 516.65</name>
    <dbReference type="NCBI Taxonomy" id="1160497"/>
    <lineage>
        <taxon>Eukaryota</taxon>
        <taxon>Fungi</taxon>
        <taxon>Dikarya</taxon>
        <taxon>Ascomycota</taxon>
        <taxon>Pezizomycotina</taxon>
        <taxon>Eurotiomycetes</taxon>
        <taxon>Eurotiomycetidae</taxon>
        <taxon>Eurotiales</taxon>
        <taxon>Aspergillaceae</taxon>
        <taxon>Aspergillus</taxon>
        <taxon>Aspergillus subgen. Aspergillus</taxon>
    </lineage>
</organism>
<gene>
    <name evidence="2" type="ORF">ASPGLDRAFT_576402</name>
</gene>
<feature type="compositionally biased region" description="Basic and acidic residues" evidence="1">
    <location>
        <begin position="427"/>
        <end position="450"/>
    </location>
</feature>
<accession>A0A1L9VDY5</accession>
<protein>
    <submittedName>
        <fullName evidence="2">Uncharacterized protein</fullName>
    </submittedName>
</protein>